<evidence type="ECO:0000256" key="1">
    <source>
        <dbReference type="SAM" id="MobiDB-lite"/>
    </source>
</evidence>
<gene>
    <name evidence="2" type="ORF">ACFSAS_11740</name>
</gene>
<keyword evidence="3" id="KW-1185">Reference proteome</keyword>
<dbReference type="EMBL" id="JBHUDP010000003">
    <property type="protein sequence ID" value="MFD1686285.1"/>
    <property type="molecule type" value="Genomic_DNA"/>
</dbReference>
<evidence type="ECO:0008006" key="4">
    <source>
        <dbReference type="Google" id="ProtNLM"/>
    </source>
</evidence>
<protein>
    <recommendedName>
        <fullName evidence="4">Tat (Twin-arginine translocation) pathway signal sequence</fullName>
    </recommendedName>
</protein>
<dbReference type="AlphaFoldDB" id="A0ABD6DZC1"/>
<comment type="caution">
    <text evidence="2">The sequence shown here is derived from an EMBL/GenBank/DDBJ whole genome shotgun (WGS) entry which is preliminary data.</text>
</comment>
<feature type="region of interest" description="Disordered" evidence="1">
    <location>
        <begin position="231"/>
        <end position="289"/>
    </location>
</feature>
<sequence length="289" mass="30734">MPSRRAYLTTLAAAGLAGCVGHSPDSTTETTTDTGTTASETASRPAVAVEAVAVQYAYRHIQNVDWNAIRTADGQFVFVTVNATDAAPTPGREAFSLVADEERFDPITIEHQYPVDRDVPEAPYMPGQTDADPYGWLLFDVPAQLETPPSLGLERDGNSWTWDLDTEKATTPPPGWEWTVSAPETVAPEETFEITIGAENVGDGPGTFRGAVNFSYPLYRPKGFDIVLDPGETGEATVSASSEGADPGRELDYGIRTPTEQSGVSVTVASESPSTATPTANSTARTDAE</sequence>
<accession>A0ABD6DZC1</accession>
<reference evidence="2 3" key="1">
    <citation type="journal article" date="2019" name="Int. J. Syst. Evol. Microbiol.">
        <title>The Global Catalogue of Microorganisms (GCM) 10K type strain sequencing project: providing services to taxonomists for standard genome sequencing and annotation.</title>
        <authorList>
            <consortium name="The Broad Institute Genomics Platform"/>
            <consortium name="The Broad Institute Genome Sequencing Center for Infectious Disease"/>
            <person name="Wu L."/>
            <person name="Ma J."/>
        </authorList>
    </citation>
    <scope>NUCLEOTIDE SEQUENCE [LARGE SCALE GENOMIC DNA]</scope>
    <source>
        <strain evidence="2 3">CGMCC 1.10387</strain>
    </source>
</reference>
<dbReference type="PROSITE" id="PS51257">
    <property type="entry name" value="PROKAR_LIPOPROTEIN"/>
    <property type="match status" value="1"/>
</dbReference>
<feature type="compositionally biased region" description="Low complexity" evidence="1">
    <location>
        <begin position="264"/>
        <end position="289"/>
    </location>
</feature>
<evidence type="ECO:0000313" key="3">
    <source>
        <dbReference type="Proteomes" id="UP001597092"/>
    </source>
</evidence>
<evidence type="ECO:0000313" key="2">
    <source>
        <dbReference type="EMBL" id="MFD1686285.1"/>
    </source>
</evidence>
<feature type="region of interest" description="Disordered" evidence="1">
    <location>
        <begin position="19"/>
        <end position="42"/>
    </location>
</feature>
<dbReference type="RefSeq" id="WP_256308913.1">
    <property type="nucleotide sequence ID" value="NZ_JANHAW010000003.1"/>
</dbReference>
<name>A0ABD6DZC1_9EURY</name>
<organism evidence="2 3">
    <name type="scientific">Halobellus litoreus</name>
    <dbReference type="NCBI Taxonomy" id="755310"/>
    <lineage>
        <taxon>Archaea</taxon>
        <taxon>Methanobacteriati</taxon>
        <taxon>Methanobacteriota</taxon>
        <taxon>Stenosarchaea group</taxon>
        <taxon>Halobacteria</taxon>
        <taxon>Halobacteriales</taxon>
        <taxon>Haloferacaceae</taxon>
        <taxon>Halobellus</taxon>
    </lineage>
</organism>
<proteinExistence type="predicted"/>
<dbReference type="Proteomes" id="UP001597092">
    <property type="component" value="Unassembled WGS sequence"/>
</dbReference>
<feature type="compositionally biased region" description="Low complexity" evidence="1">
    <location>
        <begin position="25"/>
        <end position="42"/>
    </location>
</feature>